<evidence type="ECO:0008006" key="4">
    <source>
        <dbReference type="Google" id="ProtNLM"/>
    </source>
</evidence>
<evidence type="ECO:0000256" key="1">
    <source>
        <dbReference type="SAM" id="Phobius"/>
    </source>
</evidence>
<dbReference type="AlphaFoldDB" id="A0A5N5HAX3"/>
<dbReference type="Proteomes" id="UP000327157">
    <property type="component" value="Chromosome 16"/>
</dbReference>
<organism evidence="2 3">
    <name type="scientific">Pyrus ussuriensis x Pyrus communis</name>
    <dbReference type="NCBI Taxonomy" id="2448454"/>
    <lineage>
        <taxon>Eukaryota</taxon>
        <taxon>Viridiplantae</taxon>
        <taxon>Streptophyta</taxon>
        <taxon>Embryophyta</taxon>
        <taxon>Tracheophyta</taxon>
        <taxon>Spermatophyta</taxon>
        <taxon>Magnoliopsida</taxon>
        <taxon>eudicotyledons</taxon>
        <taxon>Gunneridae</taxon>
        <taxon>Pentapetalae</taxon>
        <taxon>rosids</taxon>
        <taxon>fabids</taxon>
        <taxon>Rosales</taxon>
        <taxon>Rosaceae</taxon>
        <taxon>Amygdaloideae</taxon>
        <taxon>Maleae</taxon>
        <taxon>Pyrus</taxon>
    </lineage>
</organism>
<keyword evidence="1" id="KW-0812">Transmembrane</keyword>
<protein>
    <recommendedName>
        <fullName evidence="4">Myb/SANT-like domain-containing protein</fullName>
    </recommendedName>
</protein>
<comment type="caution">
    <text evidence="2">The sequence shown here is derived from an EMBL/GenBank/DDBJ whole genome shotgun (WGS) entry which is preliminary data.</text>
</comment>
<dbReference type="PANTHER" id="PTHR46250">
    <property type="entry name" value="MYB/SANT-LIKE DNA-BINDING DOMAIN PROTEIN-RELATED"/>
    <property type="match status" value="1"/>
</dbReference>
<dbReference type="EMBL" id="SMOL01000160">
    <property type="protein sequence ID" value="KAB2625025.1"/>
    <property type="molecule type" value="Genomic_DNA"/>
</dbReference>
<sequence length="161" mass="18363">MVTSRNWIDHEEDVLLTILEEMVADGVRCETGSFKAGTFYSSAYEMMNTSGFGYDNEKKCVVMDSDKILQEWVKKHPNASCKPNKPFPLYPRLCTVFKRDQATGIRILRLPRCLHLHLPHLILLLHIVHLNLLGRGKGVGIMVMQILYLLSVKVGIKLLLK</sequence>
<dbReference type="PANTHER" id="PTHR46250:SF18">
    <property type="entry name" value="MYB_SANT-LIKE DOMAIN-CONTAINING PROTEIN"/>
    <property type="match status" value="1"/>
</dbReference>
<reference evidence="2 3" key="3">
    <citation type="submission" date="2019-11" db="EMBL/GenBank/DDBJ databases">
        <title>A de novo genome assembly of a pear dwarfing rootstock.</title>
        <authorList>
            <person name="Wang F."/>
            <person name="Wang J."/>
            <person name="Li S."/>
            <person name="Zhang Y."/>
            <person name="Fang M."/>
            <person name="Ma L."/>
            <person name="Zhao Y."/>
            <person name="Jiang S."/>
        </authorList>
    </citation>
    <scope>NUCLEOTIDE SEQUENCE [LARGE SCALE GENOMIC DNA]</scope>
    <source>
        <strain evidence="2">S2</strain>
        <tissue evidence="2">Leaf</tissue>
    </source>
</reference>
<keyword evidence="1" id="KW-1133">Transmembrane helix</keyword>
<name>A0A5N5HAX3_9ROSA</name>
<feature type="transmembrane region" description="Helical" evidence="1">
    <location>
        <begin position="139"/>
        <end position="160"/>
    </location>
</feature>
<accession>A0A5N5HAX3</accession>
<dbReference type="OrthoDB" id="1699974at2759"/>
<evidence type="ECO:0000313" key="2">
    <source>
        <dbReference type="EMBL" id="KAB2625025.1"/>
    </source>
</evidence>
<reference evidence="3" key="2">
    <citation type="submission" date="2019-10" db="EMBL/GenBank/DDBJ databases">
        <title>A de novo genome assembly of a pear dwarfing rootstock.</title>
        <authorList>
            <person name="Wang F."/>
            <person name="Wang J."/>
            <person name="Li S."/>
            <person name="Zhang Y."/>
            <person name="Fang M."/>
            <person name="Ma L."/>
            <person name="Zhao Y."/>
            <person name="Jiang S."/>
        </authorList>
    </citation>
    <scope>NUCLEOTIDE SEQUENCE [LARGE SCALE GENOMIC DNA]</scope>
</reference>
<evidence type="ECO:0000313" key="3">
    <source>
        <dbReference type="Proteomes" id="UP000327157"/>
    </source>
</evidence>
<keyword evidence="3" id="KW-1185">Reference proteome</keyword>
<proteinExistence type="predicted"/>
<feature type="transmembrane region" description="Helical" evidence="1">
    <location>
        <begin position="114"/>
        <end position="133"/>
    </location>
</feature>
<gene>
    <name evidence="2" type="ORF">D8674_016685</name>
</gene>
<reference evidence="2 3" key="1">
    <citation type="submission" date="2019-09" db="EMBL/GenBank/DDBJ databases">
        <authorList>
            <person name="Ou C."/>
        </authorList>
    </citation>
    <scope>NUCLEOTIDE SEQUENCE [LARGE SCALE GENOMIC DNA]</scope>
    <source>
        <strain evidence="2">S2</strain>
        <tissue evidence="2">Leaf</tissue>
    </source>
</reference>
<keyword evidence="1" id="KW-0472">Membrane</keyword>